<feature type="transmembrane region" description="Helical" evidence="5">
    <location>
        <begin position="151"/>
        <end position="170"/>
    </location>
</feature>
<feature type="domain" description="EamA" evidence="6">
    <location>
        <begin position="152"/>
        <end position="284"/>
    </location>
</feature>
<keyword evidence="4 5" id="KW-0472">Membrane</keyword>
<dbReference type="OrthoDB" id="9810556at2"/>
<comment type="caution">
    <text evidence="7">The sequence shown here is derived from an EMBL/GenBank/DDBJ whole genome shotgun (WGS) entry which is preliminary data.</text>
</comment>
<feature type="transmembrane region" description="Helical" evidence="5">
    <location>
        <begin position="33"/>
        <end position="52"/>
    </location>
</feature>
<feature type="transmembrane region" description="Helical" evidence="5">
    <location>
        <begin position="267"/>
        <end position="284"/>
    </location>
</feature>
<sequence>MAARDWALLIFVGSIWGCSFLFNAVLLRELGPIWIAAGRVSIAAVASWVIFVALRKPVPRDPMLYLKLGILGIFSYALPFTLFPLGQAHIASGLTAIINALTPILTVVVAHFWPGGEKAKMNKALGVVAGFAGAALLASPALTGGHAGDQLIGIGFCLLATLCYAVTLNVARSFRAVDPTTLATIAITGAAVVSVPVAFLMEGVPHATRVETWAAWLALGLFSTALTFQIMYRLLPRIGATNFASNTFISPVVAIILGVTLLGETILPVHIAGMLLVFVGLLCIDGRVLRLWSRPAV</sequence>
<keyword evidence="2 5" id="KW-0812">Transmembrane</keyword>
<feature type="transmembrane region" description="Helical" evidence="5">
    <location>
        <begin position="64"/>
        <end position="83"/>
    </location>
</feature>
<protein>
    <recommendedName>
        <fullName evidence="6">EamA domain-containing protein</fullName>
    </recommendedName>
</protein>
<feature type="transmembrane region" description="Helical" evidence="5">
    <location>
        <begin position="213"/>
        <end position="231"/>
    </location>
</feature>
<evidence type="ECO:0000256" key="5">
    <source>
        <dbReference type="SAM" id="Phobius"/>
    </source>
</evidence>
<dbReference type="AlphaFoldDB" id="A0A0F5QEV4"/>
<dbReference type="EMBL" id="LANJ01000011">
    <property type="protein sequence ID" value="KKC39233.1"/>
    <property type="molecule type" value="Genomic_DNA"/>
</dbReference>
<dbReference type="InterPro" id="IPR050638">
    <property type="entry name" value="AA-Vitamin_Transporters"/>
</dbReference>
<comment type="subcellular location">
    <subcellularLocation>
        <location evidence="1">Membrane</location>
        <topology evidence="1">Multi-pass membrane protein</topology>
    </subcellularLocation>
</comment>
<dbReference type="PANTHER" id="PTHR32322:SF9">
    <property type="entry name" value="AMINO-ACID METABOLITE EFFLUX PUMP-RELATED"/>
    <property type="match status" value="1"/>
</dbReference>
<evidence type="ECO:0000256" key="3">
    <source>
        <dbReference type="ARBA" id="ARBA00022989"/>
    </source>
</evidence>
<feature type="transmembrane region" description="Helical" evidence="5">
    <location>
        <begin position="125"/>
        <end position="145"/>
    </location>
</feature>
<evidence type="ECO:0000256" key="2">
    <source>
        <dbReference type="ARBA" id="ARBA00022692"/>
    </source>
</evidence>
<feature type="transmembrane region" description="Helical" evidence="5">
    <location>
        <begin position="243"/>
        <end position="261"/>
    </location>
</feature>
<evidence type="ECO:0000313" key="7">
    <source>
        <dbReference type="EMBL" id="KKC39233.1"/>
    </source>
</evidence>
<organism evidence="7 8">
    <name type="scientific">Devosia epidermidihirudinis</name>
    <dbReference type="NCBI Taxonomy" id="1293439"/>
    <lineage>
        <taxon>Bacteria</taxon>
        <taxon>Pseudomonadati</taxon>
        <taxon>Pseudomonadota</taxon>
        <taxon>Alphaproteobacteria</taxon>
        <taxon>Hyphomicrobiales</taxon>
        <taxon>Devosiaceae</taxon>
        <taxon>Devosia</taxon>
    </lineage>
</organism>
<dbReference type="InterPro" id="IPR000620">
    <property type="entry name" value="EamA_dom"/>
</dbReference>
<evidence type="ECO:0000256" key="1">
    <source>
        <dbReference type="ARBA" id="ARBA00004141"/>
    </source>
</evidence>
<feature type="domain" description="EamA" evidence="6">
    <location>
        <begin position="7"/>
        <end position="137"/>
    </location>
</feature>
<name>A0A0F5QEV4_9HYPH</name>
<keyword evidence="8" id="KW-1185">Reference proteome</keyword>
<dbReference type="InterPro" id="IPR037185">
    <property type="entry name" value="EmrE-like"/>
</dbReference>
<dbReference type="Pfam" id="PF00892">
    <property type="entry name" value="EamA"/>
    <property type="match status" value="2"/>
</dbReference>
<proteinExistence type="predicted"/>
<dbReference type="STRING" id="1293439.WH87_03090"/>
<feature type="transmembrane region" description="Helical" evidence="5">
    <location>
        <begin position="7"/>
        <end position="27"/>
    </location>
</feature>
<dbReference type="PATRIC" id="fig|1293439.3.peg.173"/>
<dbReference type="GO" id="GO:0016020">
    <property type="term" value="C:membrane"/>
    <property type="evidence" value="ECO:0007669"/>
    <property type="project" value="UniProtKB-SubCell"/>
</dbReference>
<evidence type="ECO:0000313" key="8">
    <source>
        <dbReference type="Proteomes" id="UP000033411"/>
    </source>
</evidence>
<keyword evidence="3 5" id="KW-1133">Transmembrane helix</keyword>
<gene>
    <name evidence="7" type="ORF">WH87_03090</name>
</gene>
<feature type="transmembrane region" description="Helical" evidence="5">
    <location>
        <begin position="89"/>
        <end position="113"/>
    </location>
</feature>
<dbReference type="PANTHER" id="PTHR32322">
    <property type="entry name" value="INNER MEMBRANE TRANSPORTER"/>
    <property type="match status" value="1"/>
</dbReference>
<dbReference type="Proteomes" id="UP000033411">
    <property type="component" value="Unassembled WGS sequence"/>
</dbReference>
<evidence type="ECO:0000259" key="6">
    <source>
        <dbReference type="Pfam" id="PF00892"/>
    </source>
</evidence>
<dbReference type="SUPFAM" id="SSF103481">
    <property type="entry name" value="Multidrug resistance efflux transporter EmrE"/>
    <property type="match status" value="2"/>
</dbReference>
<accession>A0A0F5QEV4</accession>
<dbReference type="RefSeq" id="WP_046138538.1">
    <property type="nucleotide sequence ID" value="NZ_LANJ01000011.1"/>
</dbReference>
<feature type="transmembrane region" description="Helical" evidence="5">
    <location>
        <begin position="182"/>
        <end position="201"/>
    </location>
</feature>
<reference evidence="7 8" key="1">
    <citation type="submission" date="2015-03" db="EMBL/GenBank/DDBJ databases">
        <authorList>
            <person name="Lepp D."/>
            <person name="Hassan Y.I."/>
            <person name="Li X.-Z."/>
            <person name="Zhou T."/>
        </authorList>
    </citation>
    <scope>NUCLEOTIDE SEQUENCE [LARGE SCALE GENOMIC DNA]</scope>
    <source>
        <strain evidence="7 8">E84</strain>
    </source>
</reference>
<evidence type="ECO:0000256" key="4">
    <source>
        <dbReference type="ARBA" id="ARBA00023136"/>
    </source>
</evidence>